<dbReference type="Proteomes" id="UP000237983">
    <property type="component" value="Unassembled WGS sequence"/>
</dbReference>
<keyword evidence="2" id="KW-1133">Transmembrane helix</keyword>
<accession>A0A2T0VB68</accession>
<comment type="caution">
    <text evidence="3">The sequence shown here is derived from an EMBL/GenBank/DDBJ whole genome shotgun (WGS) entry which is preliminary data.</text>
</comment>
<gene>
    <name evidence="3" type="ORF">B0I08_10652</name>
</gene>
<evidence type="ECO:0000256" key="1">
    <source>
        <dbReference type="SAM" id="MobiDB-lite"/>
    </source>
</evidence>
<organism evidence="3 4">
    <name type="scientific">Glaciihabitans tibetensis</name>
    <dbReference type="NCBI Taxonomy" id="1266600"/>
    <lineage>
        <taxon>Bacteria</taxon>
        <taxon>Bacillati</taxon>
        <taxon>Actinomycetota</taxon>
        <taxon>Actinomycetes</taxon>
        <taxon>Micrococcales</taxon>
        <taxon>Microbacteriaceae</taxon>
        <taxon>Glaciihabitans</taxon>
    </lineage>
</organism>
<dbReference type="OrthoDB" id="5189092at2"/>
<feature type="region of interest" description="Disordered" evidence="1">
    <location>
        <begin position="44"/>
        <end position="84"/>
    </location>
</feature>
<dbReference type="EMBL" id="PVTL01000006">
    <property type="protein sequence ID" value="PRY67446.1"/>
    <property type="molecule type" value="Genomic_DNA"/>
</dbReference>
<evidence type="ECO:0008006" key="5">
    <source>
        <dbReference type="Google" id="ProtNLM"/>
    </source>
</evidence>
<protein>
    <recommendedName>
        <fullName evidence="5">DUF4232 domain-containing protein</fullName>
    </recommendedName>
</protein>
<reference evidence="3 4" key="1">
    <citation type="submission" date="2018-03" db="EMBL/GenBank/DDBJ databases">
        <title>Genomic Encyclopedia of Type Strains, Phase III (KMG-III): the genomes of soil and plant-associated and newly described type strains.</title>
        <authorList>
            <person name="Whitman W."/>
        </authorList>
    </citation>
    <scope>NUCLEOTIDE SEQUENCE [LARGE SCALE GENOMIC DNA]</scope>
    <source>
        <strain evidence="3 4">CGMCC 1.12484</strain>
    </source>
</reference>
<evidence type="ECO:0000313" key="4">
    <source>
        <dbReference type="Proteomes" id="UP000237983"/>
    </source>
</evidence>
<feature type="transmembrane region" description="Helical" evidence="2">
    <location>
        <begin position="21"/>
        <end position="39"/>
    </location>
</feature>
<keyword evidence="2" id="KW-0472">Membrane</keyword>
<dbReference type="AlphaFoldDB" id="A0A2T0VB68"/>
<sequence>MSTFKNPVGPQPSTVYWRRRLIVGLGALVVILVIVLIIVRPGAGASDTDPNPTGDDAAVSTDDQADGSDGAEGTDDAAAAPPAAADGVCAAENITVEAKTDATTYAPGVSPMISLSVTNSGDTACLMNVGSDVQEYRITSGEELIWSSKDCQSDPVALQQELQPGVPVDSTPFPWDRTRSDAAACDAERTPVTGEGASYHLSAIINGVTSEDTKQFVLN</sequence>
<evidence type="ECO:0000256" key="2">
    <source>
        <dbReference type="SAM" id="Phobius"/>
    </source>
</evidence>
<name>A0A2T0VB68_9MICO</name>
<evidence type="ECO:0000313" key="3">
    <source>
        <dbReference type="EMBL" id="PRY67446.1"/>
    </source>
</evidence>
<keyword evidence="2" id="KW-0812">Transmembrane</keyword>
<keyword evidence="4" id="KW-1185">Reference proteome</keyword>
<proteinExistence type="predicted"/>
<dbReference type="RefSeq" id="WP_106213052.1">
    <property type="nucleotide sequence ID" value="NZ_PVTL01000006.1"/>
</dbReference>